<feature type="domain" description="Mur ligase N-terminal catalytic" evidence="21">
    <location>
        <begin position="22"/>
        <end position="95"/>
    </location>
</feature>
<keyword evidence="9 19" id="KW-0573">Peptidoglycan synthesis</keyword>
<feature type="short sequence motif" description="Meso-diaminopimelate recognition motif" evidence="19">
    <location>
        <begin position="402"/>
        <end position="405"/>
    </location>
</feature>
<dbReference type="Gene3D" id="3.40.1390.10">
    <property type="entry name" value="MurE/MurF, N-terminal domain"/>
    <property type="match status" value="1"/>
</dbReference>
<evidence type="ECO:0000256" key="14">
    <source>
        <dbReference type="ARBA" id="ARBA00066633"/>
    </source>
</evidence>
<keyword evidence="10 19" id="KW-0131">Cell cycle</keyword>
<evidence type="ECO:0000256" key="19">
    <source>
        <dbReference type="HAMAP-Rule" id="MF_00208"/>
    </source>
</evidence>
<comment type="pathway">
    <text evidence="1 19 20">Cell wall biogenesis; peptidoglycan biosynthesis.</text>
</comment>
<comment type="caution">
    <text evidence="19">Lacks conserved residue(s) required for the propagation of feature annotation.</text>
</comment>
<evidence type="ECO:0000256" key="16">
    <source>
        <dbReference type="ARBA" id="ARBA00075482"/>
    </source>
</evidence>
<dbReference type="HAMAP" id="MF_00208">
    <property type="entry name" value="MurE"/>
    <property type="match status" value="1"/>
</dbReference>
<keyword evidence="19" id="KW-0460">Magnesium</keyword>
<keyword evidence="3 19" id="KW-0963">Cytoplasm</keyword>
<keyword evidence="6 19" id="KW-0547">Nucleotide-binding</keyword>
<evidence type="ECO:0000256" key="3">
    <source>
        <dbReference type="ARBA" id="ARBA00022490"/>
    </source>
</evidence>
<feature type="modified residue" description="N6-carboxylysine" evidence="19">
    <location>
        <position position="221"/>
    </location>
</feature>
<sequence>MKLSKLIEGLDILKIEGDVDKEISRIVYDSRRAVPGSLFVCIDGFKTDGHKYIQSAMDNGAVAFLVQKDVPVLENMTVIKVPDTRYALAHVSAAFFEHPSEHFTLIGVTGTKGKTTVTYMIKSILEQAGQTVGLIGTVANIIGSERIPAQRTTPESLDLQEMFSNMKEKGADAVVMEVSSQGLKLNRVGAITFDVGVFTNLSEDHIGGNEHPDMEDYLKSKIKLFSMSKRGLINIDSEYAGRVLAESRCPCMTFGIENKADVYAEDIVTHADSVEFTVKTPWFGGRVKVSVPGRFTVYNALAAIGVAGMLGMGFEHAVNGLKNIHIPGRAEIVPTPGKPYTVMIDYAHTPDSLRNILSTVKEFVPNRLISVFGCGGDRDRGKRPQMGKISGEIADFTIITSDNPRTEDPMAIIRDIEEGIKQTDGQYIIIEDRTEAIRYAMSIAKEGDIIVLAGKGHETYQIFKDKTIHYDEREIVKEILESME</sequence>
<dbReference type="GO" id="GO:0008360">
    <property type="term" value="P:regulation of cell shape"/>
    <property type="evidence" value="ECO:0007669"/>
    <property type="project" value="UniProtKB-KW"/>
</dbReference>
<dbReference type="PANTHER" id="PTHR23135:SF4">
    <property type="entry name" value="UDP-N-ACETYLMURAMOYL-L-ALANYL-D-GLUTAMATE--2,6-DIAMINOPIMELATE LIGASE MURE HOMOLOG, CHLOROPLASTIC"/>
    <property type="match status" value="1"/>
</dbReference>
<feature type="binding site" evidence="19">
    <location>
        <position position="458"/>
    </location>
    <ligand>
        <name>meso-2,6-diaminopimelate</name>
        <dbReference type="ChEBI" id="CHEBI:57791"/>
    </ligand>
</feature>
<dbReference type="Gene3D" id="3.90.190.20">
    <property type="entry name" value="Mur ligase, C-terminal domain"/>
    <property type="match status" value="1"/>
</dbReference>
<evidence type="ECO:0000256" key="9">
    <source>
        <dbReference type="ARBA" id="ARBA00022984"/>
    </source>
</evidence>
<dbReference type="EC" id="6.3.2.13" evidence="14 19"/>
<dbReference type="InterPro" id="IPR013221">
    <property type="entry name" value="Mur_ligase_cen"/>
</dbReference>
<evidence type="ECO:0000256" key="11">
    <source>
        <dbReference type="ARBA" id="ARBA00023316"/>
    </source>
</evidence>
<dbReference type="FunFam" id="3.90.190.20:FF:000006">
    <property type="entry name" value="UDP-N-acetylmuramoyl-L-alanyl-D-glutamate--2,6-diaminopimelate ligase"/>
    <property type="match status" value="1"/>
</dbReference>
<evidence type="ECO:0000256" key="10">
    <source>
        <dbReference type="ARBA" id="ARBA00023306"/>
    </source>
</evidence>
<feature type="domain" description="Mur ligase C-terminal" evidence="22">
    <location>
        <begin position="328"/>
        <end position="456"/>
    </location>
</feature>
<dbReference type="GO" id="GO:0009252">
    <property type="term" value="P:peptidoglycan biosynthetic process"/>
    <property type="evidence" value="ECO:0007669"/>
    <property type="project" value="UniProtKB-UniRule"/>
</dbReference>
<comment type="subcellular location">
    <subcellularLocation>
        <location evidence="19 20">Cytoplasm</location>
    </subcellularLocation>
</comment>
<dbReference type="InterPro" id="IPR004101">
    <property type="entry name" value="Mur_ligase_C"/>
</dbReference>
<dbReference type="GO" id="GO:0005524">
    <property type="term" value="F:ATP binding"/>
    <property type="evidence" value="ECO:0007669"/>
    <property type="project" value="UniProtKB-UniRule"/>
</dbReference>
<comment type="similarity">
    <text evidence="2 19">Belongs to the MurCDEF family. MurE subfamily.</text>
</comment>
<evidence type="ECO:0000259" key="22">
    <source>
        <dbReference type="Pfam" id="PF02875"/>
    </source>
</evidence>
<evidence type="ECO:0000256" key="12">
    <source>
        <dbReference type="ARBA" id="ARBA00050251"/>
    </source>
</evidence>
<evidence type="ECO:0000256" key="15">
    <source>
        <dbReference type="ARBA" id="ARBA00072883"/>
    </source>
</evidence>
<feature type="binding site" evidence="19">
    <location>
        <begin position="152"/>
        <end position="153"/>
    </location>
    <ligand>
        <name>UDP-N-acetyl-alpha-D-muramoyl-L-alanyl-D-glutamate</name>
        <dbReference type="ChEBI" id="CHEBI:83900"/>
    </ligand>
</feature>
<keyword evidence="11 19" id="KW-0961">Cell wall biogenesis/degradation</keyword>
<comment type="catalytic activity">
    <reaction evidence="12 19">
        <text>UDP-N-acetyl-alpha-D-muramoyl-L-alanyl-D-glutamate + meso-2,6-diaminopimelate + ATP = UDP-N-acetyl-alpha-D-muramoyl-L-alanyl-gamma-D-glutamyl-meso-2,6-diaminopimelate + ADP + phosphate + H(+)</text>
        <dbReference type="Rhea" id="RHEA:23676"/>
        <dbReference type="ChEBI" id="CHEBI:15378"/>
        <dbReference type="ChEBI" id="CHEBI:30616"/>
        <dbReference type="ChEBI" id="CHEBI:43474"/>
        <dbReference type="ChEBI" id="CHEBI:57791"/>
        <dbReference type="ChEBI" id="CHEBI:83900"/>
        <dbReference type="ChEBI" id="CHEBI:83905"/>
        <dbReference type="ChEBI" id="CHEBI:456216"/>
        <dbReference type="EC" id="6.3.2.13"/>
    </reaction>
</comment>
<evidence type="ECO:0000256" key="7">
    <source>
        <dbReference type="ARBA" id="ARBA00022840"/>
    </source>
</evidence>
<evidence type="ECO:0000313" key="25">
    <source>
        <dbReference type="Proteomes" id="UP000092971"/>
    </source>
</evidence>
<dbReference type="SUPFAM" id="SSF53244">
    <property type="entry name" value="MurD-like peptide ligases, peptide-binding domain"/>
    <property type="match status" value="1"/>
</dbReference>
<dbReference type="GO" id="GO:0000287">
    <property type="term" value="F:magnesium ion binding"/>
    <property type="evidence" value="ECO:0007669"/>
    <property type="project" value="UniProtKB-UniRule"/>
</dbReference>
<keyword evidence="7 19" id="KW-0067">ATP-binding</keyword>
<keyword evidence="4 19" id="KW-0436">Ligase</keyword>
<comment type="cofactor">
    <cofactor evidence="19">
        <name>Mg(2+)</name>
        <dbReference type="ChEBI" id="CHEBI:18420"/>
    </cofactor>
</comment>
<evidence type="ECO:0000256" key="2">
    <source>
        <dbReference type="ARBA" id="ARBA00005898"/>
    </source>
</evidence>
<evidence type="ECO:0000256" key="8">
    <source>
        <dbReference type="ARBA" id="ARBA00022960"/>
    </source>
</evidence>
<dbReference type="NCBIfam" id="NF001126">
    <property type="entry name" value="PRK00139.1-4"/>
    <property type="match status" value="1"/>
</dbReference>
<evidence type="ECO:0000256" key="18">
    <source>
        <dbReference type="ARBA" id="ARBA00081560"/>
    </source>
</evidence>
<gene>
    <name evidence="19" type="primary">murE</name>
    <name evidence="24" type="ORF">CSTERTH_10510</name>
</gene>
<evidence type="ECO:0000259" key="21">
    <source>
        <dbReference type="Pfam" id="PF01225"/>
    </source>
</evidence>
<feature type="binding site" evidence="19">
    <location>
        <position position="179"/>
    </location>
    <ligand>
        <name>UDP-N-acetyl-alpha-D-muramoyl-L-alanyl-D-glutamate</name>
        <dbReference type="ChEBI" id="CHEBI:83900"/>
    </ligand>
</feature>
<evidence type="ECO:0000256" key="1">
    <source>
        <dbReference type="ARBA" id="ARBA00004752"/>
    </source>
</evidence>
<organism evidence="24 25">
    <name type="scientific">Thermoclostridium stercorarium subsp. thermolacticum DSM 2910</name>
    <dbReference type="NCBI Taxonomy" id="1121336"/>
    <lineage>
        <taxon>Bacteria</taxon>
        <taxon>Bacillati</taxon>
        <taxon>Bacillota</taxon>
        <taxon>Clostridia</taxon>
        <taxon>Eubacteriales</taxon>
        <taxon>Oscillospiraceae</taxon>
        <taxon>Thermoclostridium</taxon>
    </lineage>
</organism>
<dbReference type="GO" id="GO:0008765">
    <property type="term" value="F:UDP-N-acetylmuramoylalanyl-D-glutamate-2,6-diaminopimelate ligase activity"/>
    <property type="evidence" value="ECO:0007669"/>
    <property type="project" value="UniProtKB-UniRule"/>
</dbReference>
<dbReference type="Proteomes" id="UP000092971">
    <property type="component" value="Chromosome"/>
</dbReference>
<accession>A0A1B1YF91</accession>
<evidence type="ECO:0000256" key="6">
    <source>
        <dbReference type="ARBA" id="ARBA00022741"/>
    </source>
</evidence>
<dbReference type="PANTHER" id="PTHR23135">
    <property type="entry name" value="MUR LIGASE FAMILY MEMBER"/>
    <property type="match status" value="1"/>
</dbReference>
<dbReference type="OrthoDB" id="9800958at2"/>
<dbReference type="GO" id="GO:0051301">
    <property type="term" value="P:cell division"/>
    <property type="evidence" value="ECO:0007669"/>
    <property type="project" value="UniProtKB-KW"/>
</dbReference>
<dbReference type="GO" id="GO:0004326">
    <property type="term" value="F:tetrahydrofolylpolyglutamate synthase activity"/>
    <property type="evidence" value="ECO:0007669"/>
    <property type="project" value="InterPro"/>
</dbReference>
<dbReference type="InterPro" id="IPR035911">
    <property type="entry name" value="MurE/MurF_N"/>
</dbReference>
<evidence type="ECO:0000313" key="24">
    <source>
        <dbReference type="EMBL" id="ANW99429.1"/>
    </source>
</evidence>
<dbReference type="SUPFAM" id="SSF63418">
    <property type="entry name" value="MurE/MurF N-terminal domain"/>
    <property type="match status" value="1"/>
</dbReference>
<feature type="domain" description="Mur ligase central" evidence="23">
    <location>
        <begin position="108"/>
        <end position="307"/>
    </location>
</feature>
<dbReference type="UniPathway" id="UPA00219"/>
<dbReference type="PROSITE" id="PS01011">
    <property type="entry name" value="FOLYLPOLYGLU_SYNT_1"/>
    <property type="match status" value="1"/>
</dbReference>
<evidence type="ECO:0000256" key="13">
    <source>
        <dbReference type="ARBA" id="ARBA00056782"/>
    </source>
</evidence>
<feature type="binding site" evidence="19">
    <location>
        <position position="187"/>
    </location>
    <ligand>
        <name>UDP-N-acetyl-alpha-D-muramoyl-L-alanyl-D-glutamate</name>
        <dbReference type="ChEBI" id="CHEBI:83900"/>
    </ligand>
</feature>
<dbReference type="EMBL" id="CP014672">
    <property type="protein sequence ID" value="ANW99429.1"/>
    <property type="molecule type" value="Genomic_DNA"/>
</dbReference>
<dbReference type="InterPro" id="IPR036615">
    <property type="entry name" value="Mur_ligase_C_dom_sf"/>
</dbReference>
<dbReference type="RefSeq" id="WP_034840004.1">
    <property type="nucleotide sequence ID" value="NZ_CP014672.1"/>
</dbReference>
<proteinExistence type="inferred from homology"/>
<dbReference type="GO" id="GO:0005737">
    <property type="term" value="C:cytoplasm"/>
    <property type="evidence" value="ECO:0007669"/>
    <property type="project" value="UniProtKB-SubCell"/>
</dbReference>
<evidence type="ECO:0000256" key="4">
    <source>
        <dbReference type="ARBA" id="ARBA00022598"/>
    </source>
</evidence>
<keyword evidence="5 19" id="KW-0132">Cell division</keyword>
<dbReference type="InterPro" id="IPR036565">
    <property type="entry name" value="Mur-like_cat_sf"/>
</dbReference>
<dbReference type="Pfam" id="PF02875">
    <property type="entry name" value="Mur_ligase_C"/>
    <property type="match status" value="1"/>
</dbReference>
<dbReference type="InterPro" id="IPR018109">
    <property type="entry name" value="Folylpolyglutamate_synth_CS"/>
</dbReference>
<feature type="binding site" evidence="19">
    <location>
        <begin position="110"/>
        <end position="116"/>
    </location>
    <ligand>
        <name>ATP</name>
        <dbReference type="ChEBI" id="CHEBI:30616"/>
    </ligand>
</feature>
<name>A0A1B1YF91_THEST</name>
<feature type="binding site" evidence="19">
    <location>
        <begin position="402"/>
        <end position="405"/>
    </location>
    <ligand>
        <name>meso-2,6-diaminopimelate</name>
        <dbReference type="ChEBI" id="CHEBI:57791"/>
    </ligand>
</feature>
<reference evidence="24 25" key="1">
    <citation type="submission" date="2016-02" db="EMBL/GenBank/DDBJ databases">
        <title>Comparison of Clostridium stercorarium subspecies using comparative genomics and transcriptomics.</title>
        <authorList>
            <person name="Schellenberg J."/>
            <person name="Thallinger G."/>
            <person name="Levin D.B."/>
            <person name="Zhang X."/>
            <person name="Alvare G."/>
            <person name="Fristensky B."/>
            <person name="Sparling R."/>
        </authorList>
    </citation>
    <scope>NUCLEOTIDE SEQUENCE [LARGE SCALE GENOMIC DNA]</scope>
    <source>
        <strain evidence="24 25">DSM 2910</strain>
    </source>
</reference>
<keyword evidence="8 19" id="KW-0133">Cell shape</keyword>
<evidence type="ECO:0000259" key="23">
    <source>
        <dbReference type="Pfam" id="PF08245"/>
    </source>
</evidence>
<dbReference type="Pfam" id="PF01225">
    <property type="entry name" value="Mur_ligase"/>
    <property type="match status" value="1"/>
</dbReference>
<dbReference type="InterPro" id="IPR005761">
    <property type="entry name" value="UDP-N-AcMur-Glu-dNH2Pim_ligase"/>
</dbReference>
<feature type="binding site" evidence="19">
    <location>
        <position position="30"/>
    </location>
    <ligand>
        <name>UDP-N-acetyl-alpha-D-muramoyl-L-alanyl-D-glutamate</name>
        <dbReference type="ChEBI" id="CHEBI:83900"/>
    </ligand>
</feature>
<dbReference type="NCBIfam" id="TIGR01085">
    <property type="entry name" value="murE"/>
    <property type="match status" value="1"/>
</dbReference>
<evidence type="ECO:0000256" key="20">
    <source>
        <dbReference type="RuleBase" id="RU004135"/>
    </source>
</evidence>
<feature type="binding site" evidence="19">
    <location>
        <position position="378"/>
    </location>
    <ligand>
        <name>meso-2,6-diaminopimelate</name>
        <dbReference type="ChEBI" id="CHEBI:57791"/>
    </ligand>
</feature>
<dbReference type="SUPFAM" id="SSF53623">
    <property type="entry name" value="MurD-like peptide ligases, catalytic domain"/>
    <property type="match status" value="1"/>
</dbReference>
<dbReference type="GO" id="GO:0071555">
    <property type="term" value="P:cell wall organization"/>
    <property type="evidence" value="ECO:0007669"/>
    <property type="project" value="UniProtKB-KW"/>
</dbReference>
<comment type="function">
    <text evidence="13 19">Catalyzes the addition of meso-diaminopimelic acid to the nucleotide precursor UDP-N-acetylmuramoyl-L-alanyl-D-glutamate (UMAG) in the biosynthesis of bacterial cell-wall peptidoglycan.</text>
</comment>
<evidence type="ECO:0000256" key="5">
    <source>
        <dbReference type="ARBA" id="ARBA00022618"/>
    </source>
</evidence>
<feature type="binding site" evidence="19">
    <location>
        <position position="454"/>
    </location>
    <ligand>
        <name>meso-2,6-diaminopimelate</name>
        <dbReference type="ChEBI" id="CHEBI:57791"/>
    </ligand>
</feature>
<dbReference type="InterPro" id="IPR000713">
    <property type="entry name" value="Mur_ligase_N"/>
</dbReference>
<dbReference type="AlphaFoldDB" id="A0A1B1YF91"/>
<evidence type="ECO:0000256" key="17">
    <source>
        <dbReference type="ARBA" id="ARBA00076158"/>
    </source>
</evidence>
<dbReference type="Gene3D" id="3.40.1190.10">
    <property type="entry name" value="Mur-like, catalytic domain"/>
    <property type="match status" value="1"/>
</dbReference>
<comment type="PTM">
    <text evidence="19">Carboxylation is probably crucial for Mg(2+) binding and, consequently, for the gamma-phosphate positioning of ATP.</text>
</comment>
<protein>
    <recommendedName>
        <fullName evidence="15 19">UDP-N-acetylmuramoyl-L-alanyl-D-glutamate--2,6-diaminopimelate ligase</fullName>
        <ecNumber evidence="14 19">6.3.2.13</ecNumber>
    </recommendedName>
    <alternativeName>
        <fullName evidence="16 19">Meso-A2pm-adding enzyme</fullName>
    </alternativeName>
    <alternativeName>
        <fullName evidence="17 19">Meso-diaminopimelate-adding enzyme</fullName>
    </alternativeName>
    <alternativeName>
        <fullName evidence="18 19">UDP-MurNAc-L-Ala-D-Glu:meso-diaminopimelate ligase</fullName>
    </alternativeName>
    <alternativeName>
        <fullName evidence="19">UDP-MurNAc-tripeptide synthetase</fullName>
    </alternativeName>
    <alternativeName>
        <fullName evidence="19">UDP-N-acetylmuramyl-tripeptide synthetase</fullName>
    </alternativeName>
</protein>
<dbReference type="Pfam" id="PF08245">
    <property type="entry name" value="Mur_ligase_M"/>
    <property type="match status" value="1"/>
</dbReference>